<reference evidence="7" key="1">
    <citation type="journal article" date="2019" name="Int. J. Syst. Evol. Microbiol.">
        <title>The Global Catalogue of Microorganisms (GCM) 10K type strain sequencing project: providing services to taxonomists for standard genome sequencing and annotation.</title>
        <authorList>
            <consortium name="The Broad Institute Genomics Platform"/>
            <consortium name="The Broad Institute Genome Sequencing Center for Infectious Disease"/>
            <person name="Wu L."/>
            <person name="Ma J."/>
        </authorList>
    </citation>
    <scope>NUCLEOTIDE SEQUENCE [LARGE SCALE GENOMIC DNA]</scope>
    <source>
        <strain evidence="7">CGMCC 4.7608</strain>
    </source>
</reference>
<dbReference type="PROSITE" id="PS50931">
    <property type="entry name" value="HTH_LYSR"/>
    <property type="match status" value="1"/>
</dbReference>
<dbReference type="PANTHER" id="PTHR30537">
    <property type="entry name" value="HTH-TYPE TRANSCRIPTIONAL REGULATOR"/>
    <property type="match status" value="1"/>
</dbReference>
<organism evidence="6 7">
    <name type="scientific">Chromobacterium aquaticum</name>
    <dbReference type="NCBI Taxonomy" id="467180"/>
    <lineage>
        <taxon>Bacteria</taxon>
        <taxon>Pseudomonadati</taxon>
        <taxon>Pseudomonadota</taxon>
        <taxon>Betaproteobacteria</taxon>
        <taxon>Neisseriales</taxon>
        <taxon>Chromobacteriaceae</taxon>
        <taxon>Chromobacterium</taxon>
    </lineage>
</organism>
<evidence type="ECO:0000313" key="6">
    <source>
        <dbReference type="EMBL" id="MFC4490520.1"/>
    </source>
</evidence>
<dbReference type="InterPro" id="IPR005119">
    <property type="entry name" value="LysR_subst-bd"/>
</dbReference>
<dbReference type="SUPFAM" id="SSF53850">
    <property type="entry name" value="Periplasmic binding protein-like II"/>
    <property type="match status" value="1"/>
</dbReference>
<dbReference type="PRINTS" id="PR00039">
    <property type="entry name" value="HTHLYSR"/>
</dbReference>
<evidence type="ECO:0000256" key="4">
    <source>
        <dbReference type="ARBA" id="ARBA00023163"/>
    </source>
</evidence>
<keyword evidence="7" id="KW-1185">Reference proteome</keyword>
<protein>
    <submittedName>
        <fullName evidence="6">LysR substrate-binding domain-containing protein</fullName>
    </submittedName>
</protein>
<gene>
    <name evidence="6" type="ORF">ACFO0R_12925</name>
</gene>
<comment type="similarity">
    <text evidence="1">Belongs to the LysR transcriptional regulatory family.</text>
</comment>
<dbReference type="InterPro" id="IPR036388">
    <property type="entry name" value="WH-like_DNA-bd_sf"/>
</dbReference>
<proteinExistence type="inferred from homology"/>
<comment type="caution">
    <text evidence="6">The sequence shown here is derived from an EMBL/GenBank/DDBJ whole genome shotgun (WGS) entry which is preliminary data.</text>
</comment>
<evidence type="ECO:0000259" key="5">
    <source>
        <dbReference type="PROSITE" id="PS50931"/>
    </source>
</evidence>
<keyword evidence="4" id="KW-0804">Transcription</keyword>
<accession>A0ABV8ZVI9</accession>
<dbReference type="EMBL" id="JBHSEK010000007">
    <property type="protein sequence ID" value="MFC4490520.1"/>
    <property type="molecule type" value="Genomic_DNA"/>
</dbReference>
<evidence type="ECO:0000256" key="2">
    <source>
        <dbReference type="ARBA" id="ARBA00023015"/>
    </source>
</evidence>
<dbReference type="Pfam" id="PF03466">
    <property type="entry name" value="LysR_substrate"/>
    <property type="match status" value="1"/>
</dbReference>
<feature type="domain" description="HTH lysR-type" evidence="5">
    <location>
        <begin position="2"/>
        <end position="59"/>
    </location>
</feature>
<keyword evidence="3" id="KW-0238">DNA-binding</keyword>
<dbReference type="SUPFAM" id="SSF46785">
    <property type="entry name" value="Winged helix' DNA-binding domain"/>
    <property type="match status" value="1"/>
</dbReference>
<dbReference type="InterPro" id="IPR058163">
    <property type="entry name" value="LysR-type_TF_proteobact-type"/>
</dbReference>
<evidence type="ECO:0000256" key="1">
    <source>
        <dbReference type="ARBA" id="ARBA00009437"/>
    </source>
</evidence>
<name>A0ABV8ZVI9_9NEIS</name>
<dbReference type="InterPro" id="IPR036390">
    <property type="entry name" value="WH_DNA-bd_sf"/>
</dbReference>
<keyword evidence="2" id="KW-0805">Transcription regulation</keyword>
<dbReference type="Proteomes" id="UP001595999">
    <property type="component" value="Unassembled WGS sequence"/>
</dbReference>
<dbReference type="Gene3D" id="3.40.190.10">
    <property type="entry name" value="Periplasmic binding protein-like II"/>
    <property type="match status" value="2"/>
</dbReference>
<dbReference type="Pfam" id="PF00126">
    <property type="entry name" value="HTH_1"/>
    <property type="match status" value="1"/>
</dbReference>
<dbReference type="Gene3D" id="1.10.10.10">
    <property type="entry name" value="Winged helix-like DNA-binding domain superfamily/Winged helix DNA-binding domain"/>
    <property type="match status" value="1"/>
</dbReference>
<evidence type="ECO:0000256" key="3">
    <source>
        <dbReference type="ARBA" id="ARBA00023125"/>
    </source>
</evidence>
<dbReference type="PANTHER" id="PTHR30537:SF5">
    <property type="entry name" value="HTH-TYPE TRANSCRIPTIONAL ACTIVATOR TTDR-RELATED"/>
    <property type="match status" value="1"/>
</dbReference>
<dbReference type="RefSeq" id="WP_231463947.1">
    <property type="nucleotide sequence ID" value="NZ_JAJOHW010000114.1"/>
</dbReference>
<evidence type="ECO:0000313" key="7">
    <source>
        <dbReference type="Proteomes" id="UP001595999"/>
    </source>
</evidence>
<sequence>MLPMEALIAFVSVIDAGSFSAAAERLGQTPSGISRSVSRLEKQLGVALITRTTRRLDLTAEGRWLLERTRHILAELRDTETQLAASLAQPSGLLRVNAATPILTRLIAPLTAGFLERYPQVRLELTGAEGIVDLIEERADVAVRVGMGALADSSLNARRLGDSRIRLVAAPDYLSRHGAPDSVDALARHRLLGFTAPETLNLWPLRHRGGNGLAIQPTLTASSGETLLHLALHGAGIACLNDLLTAEDLRSGRLLPVLDAISLPWSQTIWAVFYKQGALAPRVSAWVDYLAQELGQRLSRPLFAQENAPSS</sequence>
<dbReference type="InterPro" id="IPR000847">
    <property type="entry name" value="LysR_HTH_N"/>
</dbReference>